<feature type="compositionally biased region" description="Low complexity" evidence="1">
    <location>
        <begin position="153"/>
        <end position="162"/>
    </location>
</feature>
<feature type="region of interest" description="Disordered" evidence="1">
    <location>
        <begin position="483"/>
        <end position="564"/>
    </location>
</feature>
<feature type="compositionally biased region" description="Acidic residues" evidence="1">
    <location>
        <begin position="520"/>
        <end position="530"/>
    </location>
</feature>
<dbReference type="Proteomes" id="UP000095280">
    <property type="component" value="Unplaced"/>
</dbReference>
<dbReference type="WBParaSite" id="maker-unitig_27988-snap-gene-0.1-mRNA-1">
    <property type="protein sequence ID" value="maker-unitig_27988-snap-gene-0.1-mRNA-1"/>
    <property type="gene ID" value="maker-unitig_27988-snap-gene-0.1"/>
</dbReference>
<keyword evidence="2" id="KW-1185">Reference proteome</keyword>
<reference evidence="3" key="1">
    <citation type="submission" date="2016-11" db="UniProtKB">
        <authorList>
            <consortium name="WormBaseParasite"/>
        </authorList>
    </citation>
    <scope>IDENTIFICATION</scope>
</reference>
<name>A0A1I8FBB0_9PLAT</name>
<protein>
    <submittedName>
        <fullName evidence="3">Cleavage and polyadenylation specificity factor subunit 2</fullName>
    </submittedName>
</protein>
<feature type="region of interest" description="Disordered" evidence="1">
    <location>
        <begin position="132"/>
        <end position="170"/>
    </location>
</feature>
<organism evidence="2 3">
    <name type="scientific">Macrostomum lignano</name>
    <dbReference type="NCBI Taxonomy" id="282301"/>
    <lineage>
        <taxon>Eukaryota</taxon>
        <taxon>Metazoa</taxon>
        <taxon>Spiralia</taxon>
        <taxon>Lophotrochozoa</taxon>
        <taxon>Platyhelminthes</taxon>
        <taxon>Rhabditophora</taxon>
        <taxon>Macrostomorpha</taxon>
        <taxon>Macrostomida</taxon>
        <taxon>Macrostomidae</taxon>
        <taxon>Macrostomum</taxon>
    </lineage>
</organism>
<evidence type="ECO:0000313" key="3">
    <source>
        <dbReference type="WBParaSite" id="maker-unitig_27988-snap-gene-0.1-mRNA-1"/>
    </source>
</evidence>
<feature type="compositionally biased region" description="Basic and acidic residues" evidence="1">
    <location>
        <begin position="459"/>
        <end position="471"/>
    </location>
</feature>
<evidence type="ECO:0000256" key="1">
    <source>
        <dbReference type="SAM" id="MobiDB-lite"/>
    </source>
</evidence>
<sequence>IPSIATGTGGVIESYSPDGISVLFTDYGNREVPPEAAERHAATVPCIQLSLHGYAEYGGPEQRRLAHSSGWRVRAQHAVCLNVRLYDEGVYSDMPADALARLVKEAPVPVSPDLSVLNESTGEVTVLPRASRLPEAVASKPRPERRQIRRPSDSNVSDSRSSTPAAAPSVDVEPISENYQLLEPWLAKLVLTGKLDHAACTVTSIIFAARNNNSGAETAATDAPPTVLACVRKPNLLWYRCRLLQRSSTADTCTVLLIDSGYVNCSPGLPAKRTTAAKSTHCSQPMRYIRNHRNQLASMAAPGCALPPVPARYSGGGQRWTRTSAEAMRIIERGEALNNGCPMQRASQQRLAAVDLLLCNSDGQCNRLSSMLRLEGVALRHVEPVAAEALINAWLKRCRKLLRQKRDENLRLRDAEAAATADPLLSRTDAAQCDISAAKEDATPQQMPARNSQNIADKPNSDDDHLMRTETGDWRPRRLVCRCRSSSSRRRRHRRSPQPPTSTSFVSVTAEAANSKPEAEVEAEPEAEAEAEPKLGSRKQNRKRNGKQTQEPENRKWKQKQIRKAEADNAVANNAFNLALLRMLLSDLPSVRPLGDQFRWPNIQVGPLREPIQAKLSHLDCSDERMVIYMQRSDERSEALSDGVAPCAAHCLFCKCPMLSRWCSSLTESGAAVACLTTSESSGLFFLLDIDTGYSK</sequence>
<proteinExistence type="predicted"/>
<evidence type="ECO:0000313" key="2">
    <source>
        <dbReference type="Proteomes" id="UP000095280"/>
    </source>
</evidence>
<accession>A0A1I8FBB0</accession>
<feature type="compositionally biased region" description="Basic and acidic residues" evidence="1">
    <location>
        <begin position="141"/>
        <end position="152"/>
    </location>
</feature>
<feature type="compositionally biased region" description="Polar residues" evidence="1">
    <location>
        <begin position="443"/>
        <end position="455"/>
    </location>
</feature>
<dbReference type="AlphaFoldDB" id="A0A1I8FBB0"/>
<feature type="compositionally biased region" description="Basic residues" evidence="1">
    <location>
        <begin position="536"/>
        <end position="546"/>
    </location>
</feature>
<feature type="compositionally biased region" description="Basic residues" evidence="1">
    <location>
        <begin position="483"/>
        <end position="496"/>
    </location>
</feature>
<feature type="region of interest" description="Disordered" evidence="1">
    <location>
        <begin position="439"/>
        <end position="471"/>
    </location>
</feature>